<feature type="region of interest" description="Disordered" evidence="1">
    <location>
        <begin position="1237"/>
        <end position="1262"/>
    </location>
</feature>
<evidence type="ECO:0000259" key="2">
    <source>
        <dbReference type="PROSITE" id="PS50812"/>
    </source>
</evidence>
<feature type="compositionally biased region" description="Low complexity" evidence="1">
    <location>
        <begin position="106"/>
        <end position="144"/>
    </location>
</feature>
<feature type="domain" description="PWWP" evidence="2">
    <location>
        <begin position="1510"/>
        <end position="1564"/>
    </location>
</feature>
<dbReference type="GO" id="GO:0010369">
    <property type="term" value="C:chromocenter"/>
    <property type="evidence" value="ECO:0007669"/>
    <property type="project" value="TreeGrafter"/>
</dbReference>
<feature type="compositionally biased region" description="Polar residues" evidence="1">
    <location>
        <begin position="217"/>
        <end position="226"/>
    </location>
</feature>
<feature type="compositionally biased region" description="Low complexity" evidence="1">
    <location>
        <begin position="1407"/>
        <end position="1416"/>
    </location>
</feature>
<dbReference type="PROSITE" id="PS50812">
    <property type="entry name" value="PWWP"/>
    <property type="match status" value="1"/>
</dbReference>
<organism evidence="3">
    <name type="scientific">Cacopsylla melanoneura</name>
    <dbReference type="NCBI Taxonomy" id="428564"/>
    <lineage>
        <taxon>Eukaryota</taxon>
        <taxon>Metazoa</taxon>
        <taxon>Ecdysozoa</taxon>
        <taxon>Arthropoda</taxon>
        <taxon>Hexapoda</taxon>
        <taxon>Insecta</taxon>
        <taxon>Pterygota</taxon>
        <taxon>Neoptera</taxon>
        <taxon>Paraneoptera</taxon>
        <taxon>Hemiptera</taxon>
        <taxon>Sternorrhyncha</taxon>
        <taxon>Psylloidea</taxon>
        <taxon>Psyllidae</taxon>
        <taxon>Psyllinae</taxon>
        <taxon>Cacopsylla</taxon>
    </lineage>
</organism>
<protein>
    <recommendedName>
        <fullName evidence="2">PWWP domain-containing protein</fullName>
    </recommendedName>
</protein>
<sequence length="1622" mass="175219">MSHRLSKSVQWLAIERSTSKKQQQQQQQGLQPVHTQSQLEGMDQQAGQSQPSLEQQGQLHQLQMSQVQAMQVMQQQVQMQAQLAQQIQQQAVSQQTQQLHPSQGVPSSQQPQQQLQQLSAAQPQQQLQQLSSDHMMTQQMSNNQQLQQQLQQQLSQQQQLQQQQQSSNQQQQQQMQQQMQMQAAQLAQMQQMQQQYHRQAQVQQSHPSHQPTSQYQAESAGNQMSSDAAAAHFAKFPGQGQTLPDSKIQLVPQQQQYRQPTSYPVRAPYESFPPSNYPPEGGFESLTCDSNPYQTNTNQSISTGPGASAYHVPQPQPVFNYQRQNTDLQTNVQAVQPTQRPTPPWQQTSRPTTPSNPTPPSPYERVPPLHPTNVQNTLTPASYNPTTPEPAASVVKKRTKTVTKSPNTSKKQATERQETTETAYPSFMDDPSGYLAQQTALLNSTISKQCDIRVSSDMLENKNLHRIARRYNSSEGGARIPDSSDTIVERIKTPNADLKGPIQGGTVSTSNRSPGGILVPPDASSPRSTSSMNSNNSPQPYSTPSSPGPKSPERQPRSMPVASGHTVSSNTITSVVAGRSNTSLTSAASPPQPEVHIPVTLHAKSPLEMVQSVVSSIQVPQARSPSVSVADVKVSTSLPSHIFVSSNGQLIVASQPQPLKSSPSLVSVNTSTASSSSLMTNVTGAISQVIPSLGLNQQVLGQPTVLVNMQQAPLLFQPNIMTMDNLNSVQIPQLTVSSPLSTDSGAFSPRSSQGMISPESAKRKMLKANKQRKVSPQKVTSMLLTPQQGSSTGAGTVVMQPQQTFAQPMLQTLILPNKGNFNNQLIATSIQPLNLVQQFPTIQQFLVPAGLGGLGGMAVMSQDGTTTLLQDAVHLNVLTPVQTSGMFGGQSILTSPNSMVIRSPNTSGTVRPSTSTGQGSFITTNSQNQLIVNNPFANQLQGQLSPIITNLSPNSQQISFTSPTSQRQSQEYIQCGQTLIPITSQQSNNTSSGSGNQNSTVLQQNAALMQQQMSLLQQANQEQSSQNFIINEAGNKTQNFIINDGSNKTQNFIITTSDKQPGSTNYILSPKSDAKSPGAQTHFILNTSDSKSPGSSFIITNPTESKQILTSGNFILTSDKTNSGNLILSTAPQQQQQQDKAKLVQQTQQQQIQQITQQQLQQLQQNSQLQQLQQAQQLQQSQQIQQAVQQLQQQQQHQHRLNMSTQTSVNAAPSSTSQLISPSPITIYVSQAPSSASSNLYTSTSSGNLLSSSSSLQQSGSATTSISSSAGLYAASSTASSVGSVYGTISSSGQTSSIYTISSTGSSSASVYTSSPPDTTTLSPIEAGGAPSPCHSLEVSPSPLGLPDENHPSPTSTSVHLVSSSNTDWSDPHPDGDGFATPKPSPRGPSTASTTGFVKSSSKDFVESSSSPPSHRSYSRTHHHSHHHHRSHSHHHHQSSSSSSSGSKHHHSKPPREHHSDYSSHRSDSSRHHNSHVTNIPPDDGSDSDHSNDSDDMSVATTTKLLGLSEGDLVWGQVKGYPSWPGKLISPAPTQGRVWVKWFGMSNEPLSEVEPTTLKSLSQGLEAHHRSRKKLRKSRKLNTQLENAIQEAMAELDRMSETPQQSRPLPPAVAASGGKSKR</sequence>
<dbReference type="Gene3D" id="2.30.30.140">
    <property type="match status" value="1"/>
</dbReference>
<reference evidence="3" key="1">
    <citation type="submission" date="2021-05" db="EMBL/GenBank/DDBJ databases">
        <authorList>
            <person name="Alioto T."/>
            <person name="Alioto T."/>
            <person name="Gomez Garrido J."/>
        </authorList>
    </citation>
    <scope>NUCLEOTIDE SEQUENCE</scope>
</reference>
<feature type="region of interest" description="Disordered" evidence="1">
    <location>
        <begin position="196"/>
        <end position="227"/>
    </location>
</feature>
<evidence type="ECO:0000313" key="3">
    <source>
        <dbReference type="EMBL" id="CAG6696389.1"/>
    </source>
</evidence>
<dbReference type="PANTHER" id="PTHR16112:SF16">
    <property type="entry name" value="SIX-BANDED, ISOFORM H"/>
    <property type="match status" value="1"/>
</dbReference>
<feature type="compositionally biased region" description="Basic and acidic residues" evidence="1">
    <location>
        <begin position="1454"/>
        <end position="1471"/>
    </location>
</feature>
<feature type="compositionally biased region" description="Polar residues" evidence="1">
    <location>
        <begin position="740"/>
        <end position="755"/>
    </location>
</feature>
<accession>A0A8D8U0T3</accession>
<feature type="region of interest" description="Disordered" evidence="1">
    <location>
        <begin position="1306"/>
        <end position="1497"/>
    </location>
</feature>
<feature type="region of interest" description="Disordered" evidence="1">
    <location>
        <begin position="740"/>
        <end position="777"/>
    </location>
</feature>
<feature type="compositionally biased region" description="Polar residues" evidence="1">
    <location>
        <begin position="287"/>
        <end position="305"/>
    </location>
</feature>
<dbReference type="Pfam" id="PF00855">
    <property type="entry name" value="PWWP"/>
    <property type="match status" value="1"/>
</dbReference>
<feature type="region of interest" description="Disordered" evidence="1">
    <location>
        <begin position="493"/>
        <end position="570"/>
    </location>
</feature>
<feature type="region of interest" description="Disordered" evidence="1">
    <location>
        <begin position="16"/>
        <end position="59"/>
    </location>
</feature>
<proteinExistence type="predicted"/>
<feature type="region of interest" description="Disordered" evidence="1">
    <location>
        <begin position="1596"/>
        <end position="1622"/>
    </location>
</feature>
<dbReference type="CDD" id="cd20141">
    <property type="entry name" value="PWWP_MBD5"/>
    <property type="match status" value="1"/>
</dbReference>
<feature type="compositionally biased region" description="Low complexity" evidence="1">
    <location>
        <begin position="524"/>
        <end position="542"/>
    </location>
</feature>
<feature type="region of interest" description="Disordered" evidence="1">
    <location>
        <begin position="286"/>
        <end position="314"/>
    </location>
</feature>
<feature type="compositionally biased region" description="Low complexity" evidence="1">
    <location>
        <begin position="196"/>
        <end position="216"/>
    </location>
</feature>
<feature type="compositionally biased region" description="Polar residues" evidence="1">
    <location>
        <begin position="1201"/>
        <end position="1218"/>
    </location>
</feature>
<dbReference type="GO" id="GO:0003682">
    <property type="term" value="F:chromatin binding"/>
    <property type="evidence" value="ECO:0007669"/>
    <property type="project" value="TreeGrafter"/>
</dbReference>
<feature type="compositionally biased region" description="Basic residues" evidence="1">
    <location>
        <begin position="1417"/>
        <end position="1438"/>
    </location>
</feature>
<feature type="compositionally biased region" description="Polar residues" evidence="1">
    <location>
        <begin position="1352"/>
        <end position="1369"/>
    </location>
</feature>
<dbReference type="InterPro" id="IPR000313">
    <property type="entry name" value="PWWP_dom"/>
</dbReference>
<feature type="region of interest" description="Disordered" evidence="1">
    <location>
        <begin position="335"/>
        <end position="430"/>
    </location>
</feature>
<name>A0A8D8U0T3_9HEMI</name>
<feature type="compositionally biased region" description="Basic residues" evidence="1">
    <location>
        <begin position="763"/>
        <end position="775"/>
    </location>
</feature>
<evidence type="ECO:0000256" key="1">
    <source>
        <dbReference type="SAM" id="MobiDB-lite"/>
    </source>
</evidence>
<dbReference type="EMBL" id="HBUF01328406">
    <property type="protein sequence ID" value="CAG6696392.1"/>
    <property type="molecule type" value="Transcribed_RNA"/>
</dbReference>
<dbReference type="EMBL" id="HBUF01328405">
    <property type="protein sequence ID" value="CAG6696389.1"/>
    <property type="molecule type" value="Transcribed_RNA"/>
</dbReference>
<feature type="compositionally biased region" description="Polar residues" evidence="1">
    <location>
        <begin position="372"/>
        <end position="386"/>
    </location>
</feature>
<dbReference type="PANTHER" id="PTHR16112">
    <property type="entry name" value="METHYL-CPG BINDING PROTEIN, DROSOPHILA"/>
    <property type="match status" value="1"/>
</dbReference>
<feature type="compositionally biased region" description="Polar residues" evidence="1">
    <location>
        <begin position="29"/>
        <end position="52"/>
    </location>
</feature>
<dbReference type="SMART" id="SM00293">
    <property type="entry name" value="PWWP"/>
    <property type="match status" value="1"/>
</dbReference>
<dbReference type="GO" id="GO:0005634">
    <property type="term" value="C:nucleus"/>
    <property type="evidence" value="ECO:0007669"/>
    <property type="project" value="TreeGrafter"/>
</dbReference>
<feature type="compositionally biased region" description="Polar residues" evidence="1">
    <location>
        <begin position="1388"/>
        <end position="1398"/>
    </location>
</feature>
<feature type="compositionally biased region" description="Low complexity" evidence="1">
    <location>
        <begin position="1306"/>
        <end position="1324"/>
    </location>
</feature>
<feature type="region of interest" description="Disordered" evidence="1">
    <location>
        <begin position="1197"/>
        <end position="1218"/>
    </location>
</feature>
<dbReference type="SUPFAM" id="SSF63748">
    <property type="entry name" value="Tudor/PWWP/MBT"/>
    <property type="match status" value="1"/>
</dbReference>
<feature type="region of interest" description="Disordered" evidence="1">
    <location>
        <begin position="97"/>
        <end position="144"/>
    </location>
</feature>